<keyword evidence="4" id="KW-1185">Reference proteome</keyword>
<sequence length="124" mass="13818">MRSLIKYAGLLLLVVLVFAFKDGGPEGVADEEEVARKTSSEIDEGNRDDESTFGCIRCIIGCMMMGDPFSKCKSQVCKPKCKRDYTEQCVDCVRSFCSYNNRGGFLDFQDCPYCLGVCGTMLMQ</sequence>
<name>A0A9P0ALH9_BEMTA</name>
<dbReference type="Proteomes" id="UP001152759">
    <property type="component" value="Chromosome 8"/>
</dbReference>
<dbReference type="EMBL" id="OU963869">
    <property type="protein sequence ID" value="CAH0394371.1"/>
    <property type="molecule type" value="Genomic_DNA"/>
</dbReference>
<keyword evidence="2" id="KW-0732">Signal</keyword>
<evidence type="ECO:0000313" key="4">
    <source>
        <dbReference type="Proteomes" id="UP001152759"/>
    </source>
</evidence>
<evidence type="ECO:0000256" key="2">
    <source>
        <dbReference type="SAM" id="SignalP"/>
    </source>
</evidence>
<evidence type="ECO:0000313" key="3">
    <source>
        <dbReference type="EMBL" id="CAH0394371.1"/>
    </source>
</evidence>
<feature type="chain" id="PRO_5040502445" evidence="2">
    <location>
        <begin position="20"/>
        <end position="124"/>
    </location>
</feature>
<feature type="region of interest" description="Disordered" evidence="1">
    <location>
        <begin position="27"/>
        <end position="48"/>
    </location>
</feature>
<organism evidence="3 4">
    <name type="scientific">Bemisia tabaci</name>
    <name type="common">Sweetpotato whitefly</name>
    <name type="synonym">Aleurodes tabaci</name>
    <dbReference type="NCBI Taxonomy" id="7038"/>
    <lineage>
        <taxon>Eukaryota</taxon>
        <taxon>Metazoa</taxon>
        <taxon>Ecdysozoa</taxon>
        <taxon>Arthropoda</taxon>
        <taxon>Hexapoda</taxon>
        <taxon>Insecta</taxon>
        <taxon>Pterygota</taxon>
        <taxon>Neoptera</taxon>
        <taxon>Paraneoptera</taxon>
        <taxon>Hemiptera</taxon>
        <taxon>Sternorrhyncha</taxon>
        <taxon>Aleyrodoidea</taxon>
        <taxon>Aleyrodidae</taxon>
        <taxon>Aleyrodinae</taxon>
        <taxon>Bemisia</taxon>
    </lineage>
</organism>
<dbReference type="AlphaFoldDB" id="A0A9P0ALH9"/>
<gene>
    <name evidence="3" type="ORF">BEMITA_LOCUS12680</name>
</gene>
<protein>
    <submittedName>
        <fullName evidence="3">Uncharacterized protein</fullName>
    </submittedName>
</protein>
<evidence type="ECO:0000256" key="1">
    <source>
        <dbReference type="SAM" id="MobiDB-lite"/>
    </source>
</evidence>
<proteinExistence type="predicted"/>
<reference evidence="3" key="1">
    <citation type="submission" date="2021-12" db="EMBL/GenBank/DDBJ databases">
        <authorList>
            <person name="King R."/>
        </authorList>
    </citation>
    <scope>NUCLEOTIDE SEQUENCE</scope>
</reference>
<feature type="signal peptide" evidence="2">
    <location>
        <begin position="1"/>
        <end position="19"/>
    </location>
</feature>
<accession>A0A9P0ALH9</accession>
<feature type="compositionally biased region" description="Basic and acidic residues" evidence="1">
    <location>
        <begin position="34"/>
        <end position="48"/>
    </location>
</feature>